<evidence type="ECO:0000313" key="2">
    <source>
        <dbReference type="Proteomes" id="UP000242254"/>
    </source>
</evidence>
<accession>A0A2G4T7A8</accession>
<protein>
    <recommendedName>
        <fullName evidence="3">RNI-like protein</fullName>
    </recommendedName>
</protein>
<dbReference type="SUPFAM" id="SSF52047">
    <property type="entry name" value="RNI-like"/>
    <property type="match status" value="1"/>
</dbReference>
<reference evidence="1 2" key="1">
    <citation type="journal article" date="2016" name="Proc. Natl. Acad. Sci. U.S.A.">
        <title>Lipid metabolic changes in an early divergent fungus govern the establishment of a mutualistic symbiosis with endobacteria.</title>
        <authorList>
            <person name="Lastovetsky O.A."/>
            <person name="Gaspar M.L."/>
            <person name="Mondo S.J."/>
            <person name="LaButti K.M."/>
            <person name="Sandor L."/>
            <person name="Grigoriev I.V."/>
            <person name="Henry S.A."/>
            <person name="Pawlowska T.E."/>
        </authorList>
    </citation>
    <scope>NUCLEOTIDE SEQUENCE [LARGE SCALE GENOMIC DNA]</scope>
    <source>
        <strain evidence="1 2">ATCC 52813</strain>
    </source>
</reference>
<dbReference type="GeneID" id="35444506"/>
<dbReference type="Proteomes" id="UP000242254">
    <property type="component" value="Unassembled WGS sequence"/>
</dbReference>
<dbReference type="EMBL" id="KZ303842">
    <property type="protein sequence ID" value="PHZ16888.1"/>
    <property type="molecule type" value="Genomic_DNA"/>
</dbReference>
<keyword evidence="2" id="KW-1185">Reference proteome</keyword>
<dbReference type="STRING" id="1340429.A0A2G4T7A8"/>
<gene>
    <name evidence="1" type="ORF">RHIMIDRAFT_287908</name>
</gene>
<sequence>MEHLSIELVELIAKQCRASNKDLASLCLVNRHFYSAVIRLLYKNVIIHGPRQYLAFKSTCTRLKQMVYRLDFSGYTTRGARWTESKAKSVVTAEDLAVILNECRQLKELFVGEELMHVFVSPLAIQSVFFEQQLRTLDFTGFSDQTFTKAMADYFMEKKQVTYNHHYDDASSHWVIPKELENISFYMCMALSQDRFFVPFFDKLKSGGHQLKKLDLAYTQINSQLFRHLPSPRTLTHLNLQGCHSLSCCSELIDYLMQCKRLVQLNVNRHIASGFCKRCIYQLLTSIDTLEIVDIGGHVEFDDELIQQLPPNRNIKYLSVANCRQIDIKTLLNKFPQLYYLNVERVINMNQLYNFLKSNNNNLRIIEVSSHPSLLNQIGSWHLVKHGRRAYYSQSAVDPKYCYSKKIVMSKDPILSPMNRYWCYSYNIST</sequence>
<organism evidence="1 2">
    <name type="scientific">Rhizopus microsporus ATCC 52813</name>
    <dbReference type="NCBI Taxonomy" id="1340429"/>
    <lineage>
        <taxon>Eukaryota</taxon>
        <taxon>Fungi</taxon>
        <taxon>Fungi incertae sedis</taxon>
        <taxon>Mucoromycota</taxon>
        <taxon>Mucoromycotina</taxon>
        <taxon>Mucoromycetes</taxon>
        <taxon>Mucorales</taxon>
        <taxon>Mucorineae</taxon>
        <taxon>Rhizopodaceae</taxon>
        <taxon>Rhizopus</taxon>
    </lineage>
</organism>
<dbReference type="Gene3D" id="3.80.10.10">
    <property type="entry name" value="Ribonuclease Inhibitor"/>
    <property type="match status" value="1"/>
</dbReference>
<evidence type="ECO:0000313" key="1">
    <source>
        <dbReference type="EMBL" id="PHZ16888.1"/>
    </source>
</evidence>
<dbReference type="RefSeq" id="XP_023470596.1">
    <property type="nucleotide sequence ID" value="XM_023613517.1"/>
</dbReference>
<dbReference type="AlphaFoldDB" id="A0A2G4T7A8"/>
<dbReference type="InterPro" id="IPR032675">
    <property type="entry name" value="LRR_dom_sf"/>
</dbReference>
<proteinExistence type="predicted"/>
<name>A0A2G4T7A8_RHIZD</name>
<evidence type="ECO:0008006" key="3">
    <source>
        <dbReference type="Google" id="ProtNLM"/>
    </source>
</evidence>